<dbReference type="RefSeq" id="WP_256765427.1">
    <property type="nucleotide sequence ID" value="NZ_JANIGO010000006.1"/>
</dbReference>
<evidence type="ECO:0000313" key="3">
    <source>
        <dbReference type="Proteomes" id="UP001204142"/>
    </source>
</evidence>
<evidence type="ECO:0000256" key="1">
    <source>
        <dbReference type="SAM" id="MobiDB-lite"/>
    </source>
</evidence>
<gene>
    <name evidence="2" type="ORF">NQT62_14340</name>
</gene>
<organism evidence="2 3">
    <name type="scientific">Limnobacter humi</name>
    <dbReference type="NCBI Taxonomy" id="1778671"/>
    <lineage>
        <taxon>Bacteria</taxon>
        <taxon>Pseudomonadati</taxon>
        <taxon>Pseudomonadota</taxon>
        <taxon>Betaproteobacteria</taxon>
        <taxon>Burkholderiales</taxon>
        <taxon>Burkholderiaceae</taxon>
        <taxon>Limnobacter</taxon>
    </lineage>
</organism>
<dbReference type="Proteomes" id="UP001204142">
    <property type="component" value="Unassembled WGS sequence"/>
</dbReference>
<proteinExistence type="predicted"/>
<accession>A0ABT1WJD2</accession>
<evidence type="ECO:0000313" key="2">
    <source>
        <dbReference type="EMBL" id="MCQ8897617.1"/>
    </source>
</evidence>
<keyword evidence="3" id="KW-1185">Reference proteome</keyword>
<dbReference type="EMBL" id="JANIGO010000006">
    <property type="protein sequence ID" value="MCQ8897617.1"/>
    <property type="molecule type" value="Genomic_DNA"/>
</dbReference>
<sequence>MVHRCLSFNTWVRAALLVTTVCGIQTHAAVPEPVSLNAGQLGLPEVARPVDDFLRGDGLDGVDTLRDLKRAEGPFPFGKALLTIGQTQFLGLNPNLNSFDVSTLETPLGGDFPVDQETPVGFKRDKFNQFDRPLLRMHSTPPGSRSRAALGEWVY</sequence>
<protein>
    <submittedName>
        <fullName evidence="2">Uncharacterized protein</fullName>
    </submittedName>
</protein>
<reference evidence="2 3" key="1">
    <citation type="submission" date="2022-07" db="EMBL/GenBank/DDBJ databases">
        <authorList>
            <person name="Xamxidin M."/>
            <person name="Wu M."/>
        </authorList>
    </citation>
    <scope>NUCLEOTIDE SEQUENCE [LARGE SCALE GENOMIC DNA]</scope>
    <source>
        <strain evidence="2 3">NBRC 111650</strain>
    </source>
</reference>
<comment type="caution">
    <text evidence="2">The sequence shown here is derived from an EMBL/GenBank/DDBJ whole genome shotgun (WGS) entry which is preliminary data.</text>
</comment>
<feature type="region of interest" description="Disordered" evidence="1">
    <location>
        <begin position="134"/>
        <end position="155"/>
    </location>
</feature>
<name>A0ABT1WJD2_9BURK</name>